<name>A0ABD1VKU5_9LAMI</name>
<sequence>MSKDSIVRCINMIQKIHEKLVANHFILKFHSVNILFHFGKSIKDDMEAVSDRAKMLQGSQILSQSLNDNPIGPSPKMVELGSSADVINKGELMLSNKRRSGTQKQVCTKICAIELDYRSPINILDDGMVFSQ</sequence>
<accession>A0ABD1VKU5</accession>
<proteinExistence type="predicted"/>
<organism evidence="1 2">
    <name type="scientific">Forsythia ovata</name>
    <dbReference type="NCBI Taxonomy" id="205694"/>
    <lineage>
        <taxon>Eukaryota</taxon>
        <taxon>Viridiplantae</taxon>
        <taxon>Streptophyta</taxon>
        <taxon>Embryophyta</taxon>
        <taxon>Tracheophyta</taxon>
        <taxon>Spermatophyta</taxon>
        <taxon>Magnoliopsida</taxon>
        <taxon>eudicotyledons</taxon>
        <taxon>Gunneridae</taxon>
        <taxon>Pentapetalae</taxon>
        <taxon>asterids</taxon>
        <taxon>lamiids</taxon>
        <taxon>Lamiales</taxon>
        <taxon>Oleaceae</taxon>
        <taxon>Forsythieae</taxon>
        <taxon>Forsythia</taxon>
    </lineage>
</organism>
<evidence type="ECO:0000313" key="2">
    <source>
        <dbReference type="Proteomes" id="UP001604277"/>
    </source>
</evidence>
<reference evidence="2" key="1">
    <citation type="submission" date="2024-07" db="EMBL/GenBank/DDBJ databases">
        <title>Two chromosome-level genome assemblies of Korean endemic species Abeliophyllum distichum and Forsythia ovata (Oleaceae).</title>
        <authorList>
            <person name="Jang H."/>
        </authorList>
    </citation>
    <scope>NUCLEOTIDE SEQUENCE [LARGE SCALE GENOMIC DNA]</scope>
</reference>
<protein>
    <submittedName>
        <fullName evidence="1">Uncharacterized protein</fullName>
    </submittedName>
</protein>
<keyword evidence="2" id="KW-1185">Reference proteome</keyword>
<dbReference type="Proteomes" id="UP001604277">
    <property type="component" value="Unassembled WGS sequence"/>
</dbReference>
<dbReference type="AlphaFoldDB" id="A0ABD1VKU5"/>
<gene>
    <name evidence="1" type="ORF">Fot_19223</name>
</gene>
<dbReference type="EMBL" id="JBFOLJ010000005">
    <property type="protein sequence ID" value="KAL2537832.1"/>
    <property type="molecule type" value="Genomic_DNA"/>
</dbReference>
<evidence type="ECO:0000313" key="1">
    <source>
        <dbReference type="EMBL" id="KAL2537832.1"/>
    </source>
</evidence>
<comment type="caution">
    <text evidence="1">The sequence shown here is derived from an EMBL/GenBank/DDBJ whole genome shotgun (WGS) entry which is preliminary data.</text>
</comment>